<name>A0A845H1M2_9BURK</name>
<gene>
    <name evidence="8" type="primary">fliD</name>
    <name evidence="8" type="ORF">GTP90_33545</name>
</gene>
<dbReference type="EMBL" id="WWCX01000148">
    <property type="protein sequence ID" value="MYM98777.1"/>
    <property type="molecule type" value="Genomic_DNA"/>
</dbReference>
<comment type="caution">
    <text evidence="8">The sequence shown here is derived from an EMBL/GenBank/DDBJ whole genome shotgun (WGS) entry which is preliminary data.</text>
</comment>
<feature type="domain" description="Flagellar hook-associated protein 2 N-terminal" evidence="6">
    <location>
        <begin position="10"/>
        <end position="106"/>
    </location>
</feature>
<keyword evidence="8" id="KW-0969">Cilium</keyword>
<dbReference type="GO" id="GO:0071973">
    <property type="term" value="P:bacterial-type flagellum-dependent cell motility"/>
    <property type="evidence" value="ECO:0007669"/>
    <property type="project" value="TreeGrafter"/>
</dbReference>
<evidence type="ECO:0000256" key="3">
    <source>
        <dbReference type="ARBA" id="ARBA00023054"/>
    </source>
</evidence>
<dbReference type="Pfam" id="PF07195">
    <property type="entry name" value="FliD_C"/>
    <property type="match status" value="2"/>
</dbReference>
<evidence type="ECO:0000313" key="9">
    <source>
        <dbReference type="Proteomes" id="UP000447355"/>
    </source>
</evidence>
<dbReference type="GO" id="GO:0005576">
    <property type="term" value="C:extracellular region"/>
    <property type="evidence" value="ECO:0007669"/>
    <property type="project" value="UniProtKB-SubCell"/>
</dbReference>
<dbReference type="GO" id="GO:0009421">
    <property type="term" value="C:bacterial-type flagellum filament cap"/>
    <property type="evidence" value="ECO:0007669"/>
    <property type="project" value="InterPro"/>
</dbReference>
<dbReference type="Pfam" id="PF02465">
    <property type="entry name" value="FliD_N"/>
    <property type="match status" value="1"/>
</dbReference>
<dbReference type="Proteomes" id="UP000447355">
    <property type="component" value="Unassembled WGS sequence"/>
</dbReference>
<dbReference type="AlphaFoldDB" id="A0A845H1M2"/>
<evidence type="ECO:0000313" key="8">
    <source>
        <dbReference type="EMBL" id="MYM98777.1"/>
    </source>
</evidence>
<keyword evidence="8" id="KW-0282">Flagellum</keyword>
<evidence type="ECO:0000256" key="4">
    <source>
        <dbReference type="ARBA" id="ARBA00023143"/>
    </source>
</evidence>
<accession>A0A845H1M2</accession>
<evidence type="ECO:0000256" key="5">
    <source>
        <dbReference type="RuleBase" id="RU362066"/>
    </source>
</evidence>
<comment type="subcellular location">
    <subcellularLocation>
        <location evidence="5">Secreted</location>
    </subcellularLocation>
    <subcellularLocation>
        <location evidence="5">Bacterial flagellum</location>
    </subcellularLocation>
</comment>
<evidence type="ECO:0000259" key="7">
    <source>
        <dbReference type="Pfam" id="PF07195"/>
    </source>
</evidence>
<evidence type="ECO:0000256" key="2">
    <source>
        <dbReference type="ARBA" id="ARBA00011255"/>
    </source>
</evidence>
<dbReference type="PANTHER" id="PTHR30288:SF0">
    <property type="entry name" value="FLAGELLAR HOOK-ASSOCIATED PROTEIN 2"/>
    <property type="match status" value="1"/>
</dbReference>
<evidence type="ECO:0000256" key="1">
    <source>
        <dbReference type="ARBA" id="ARBA00009764"/>
    </source>
</evidence>
<dbReference type="PANTHER" id="PTHR30288">
    <property type="entry name" value="FLAGELLAR CAP/ASSEMBLY PROTEIN FLID"/>
    <property type="match status" value="1"/>
</dbReference>
<comment type="function">
    <text evidence="5">Required for morphogenesis and for the elongation of the flagellar filament by facilitating polymerization of the flagellin monomers at the tip of growing filament. Forms a capping structure, which prevents flagellin subunits (transported through the central channel of the flagellum) from leaking out without polymerization at the distal end.</text>
</comment>
<dbReference type="InterPro" id="IPR010809">
    <property type="entry name" value="FliD_C"/>
</dbReference>
<feature type="domain" description="Flagellar hook-associated protein 2 C-terminal" evidence="7">
    <location>
        <begin position="462"/>
        <end position="615"/>
    </location>
</feature>
<proteinExistence type="inferred from homology"/>
<dbReference type="InterPro" id="IPR003481">
    <property type="entry name" value="FliD_N"/>
</dbReference>
<dbReference type="InterPro" id="IPR040026">
    <property type="entry name" value="FliD"/>
</dbReference>
<reference evidence="8" key="1">
    <citation type="submission" date="2019-12" db="EMBL/GenBank/DDBJ databases">
        <title>Novel species isolated from a subtropical stream in China.</title>
        <authorList>
            <person name="Lu H."/>
        </authorList>
    </citation>
    <scope>NUCLEOTIDE SEQUENCE [LARGE SCALE GENOMIC DNA]</scope>
    <source>
        <strain evidence="8">FT81W</strain>
    </source>
</reference>
<organism evidence="8 9">
    <name type="scientific">Duganella vulcania</name>
    <dbReference type="NCBI Taxonomy" id="2692166"/>
    <lineage>
        <taxon>Bacteria</taxon>
        <taxon>Pseudomonadati</taxon>
        <taxon>Pseudomonadota</taxon>
        <taxon>Betaproteobacteria</taxon>
        <taxon>Burkholderiales</taxon>
        <taxon>Oxalobacteraceae</taxon>
        <taxon>Telluria group</taxon>
        <taxon>Duganella</taxon>
    </lineage>
</organism>
<dbReference type="RefSeq" id="WP_161087571.1">
    <property type="nucleotide sequence ID" value="NZ_WWCX01000148.1"/>
</dbReference>
<evidence type="ECO:0000259" key="6">
    <source>
        <dbReference type="Pfam" id="PF02465"/>
    </source>
</evidence>
<sequence>MGISSAGIGSGLKVDDIVSKLMAVESQPLADYDKKSASYLAKVSAFGNLSSALGTFQSSLSSLSSLSGFQSLTSTPSDSSVLTATANSTAQPGNYRINVTQIAQAQTLASAGYKSTTAAIGLGGKTTINFSLGTISGGTFGIAGTALGASLSSGGLTPGSLSINNTAISTDGTTRSARLLADAINAKSTTTGVSAKAAPTVTSATLFGGGGASSFGAVDTSGGGTYSLTVGGVEIAAQAAGVAGGSGVTAAALDAALTGNTAVARALADANITVTGTAAGGDLQFTNADGSNIAIAEAVSGSVTGGIGNIGGANIGSSTTAVGSISLVSADGSPITVGGTNPAGAGFTAGVGGAYLGAGFASDSSRTSGNIVIDSSNNTLQGIMAAINKGGFGVTASIVSDGSTGTGATPNHLILTASDTGLSSTMKITLAGTGGNPPDGALVSLLSYDPAGTQNLSQKAAAADTKASVNGIAVTSSTTGISGAITGVTISALKVGSSSLTVSKDTASLTASVTSFVKAYNDLSSQITTLGAYNPDTKTGGPLLGDSTLRNLQASIRHQLGASITGLKGSSLTNLSQIGISFQKDGTLTLDNSKLNKAIASNYGDIAGLFAAVGHSSDPDIKFVSSSGKTQAGDYAIDITQLATQGVLQGATVLPAETVIGADTSWTVTLNDTKPATLANTATISLPAGSYNPSQLATLLQSAINGVSAFSTAGSTVAATVGDDGKLKLASTLYGSKSNLQISTVSGTDISAVFGGASSVDGLDVAGTIGGYTATGSGQTLTGSPGAPIDGLKLTITGDTIGSRGSFGFSQGYAYQLNTLAAGYLGGSGLIAGRTTGLNNSVKDIGKQKDAFASRLVDIEARYRAQYSALDTSIASMNTTASFLAQQFAALAKQ</sequence>
<protein>
    <recommendedName>
        <fullName evidence="5">Flagellar hook-associated protein 2</fullName>
        <shortName evidence="5">HAP2</shortName>
    </recommendedName>
    <alternativeName>
        <fullName evidence="5">Flagellar cap protein</fullName>
    </alternativeName>
</protein>
<dbReference type="GO" id="GO:0007155">
    <property type="term" value="P:cell adhesion"/>
    <property type="evidence" value="ECO:0007669"/>
    <property type="project" value="InterPro"/>
</dbReference>
<keyword evidence="4 5" id="KW-0975">Bacterial flagellum</keyword>
<comment type="similarity">
    <text evidence="1 5">Belongs to the FliD family.</text>
</comment>
<feature type="domain" description="Flagellar hook-associated protein 2 C-terminal" evidence="7">
    <location>
        <begin position="807"/>
        <end position="878"/>
    </location>
</feature>
<dbReference type="GO" id="GO:0009424">
    <property type="term" value="C:bacterial-type flagellum hook"/>
    <property type="evidence" value="ECO:0007669"/>
    <property type="project" value="UniProtKB-UniRule"/>
</dbReference>
<keyword evidence="3" id="KW-0175">Coiled coil</keyword>
<keyword evidence="8" id="KW-0966">Cell projection</keyword>
<keyword evidence="5" id="KW-0964">Secreted</keyword>
<comment type="subunit">
    <text evidence="2 5">Homopentamer.</text>
</comment>